<dbReference type="Gene3D" id="3.40.630.30">
    <property type="match status" value="1"/>
</dbReference>
<dbReference type="CDD" id="cd04301">
    <property type="entry name" value="NAT_SF"/>
    <property type="match status" value="1"/>
</dbReference>
<dbReference type="InterPro" id="IPR016181">
    <property type="entry name" value="Acyl_CoA_acyltransferase"/>
</dbReference>
<name>A0A5D4KAW5_9BACI</name>
<evidence type="ECO:0000313" key="3">
    <source>
        <dbReference type="Proteomes" id="UP000323317"/>
    </source>
</evidence>
<dbReference type="AlphaFoldDB" id="A0A5D4KAW5"/>
<sequence length="140" mass="16331">MEIREAVTGEEWNQVYQLLIELRTNLEEGTFIKLSEEMRIEGYRVFGLYDKEELVSLAGVIIRTNFYAGRHVFIYDLVTKSSARSKGCGRKLLQFIEQWGKEQGCETAGLDSGLHRKDAHRFYEGLEYGKYSYAFRKNLK</sequence>
<dbReference type="GO" id="GO:0016747">
    <property type="term" value="F:acyltransferase activity, transferring groups other than amino-acyl groups"/>
    <property type="evidence" value="ECO:0007669"/>
    <property type="project" value="InterPro"/>
</dbReference>
<reference evidence="2 3" key="1">
    <citation type="submission" date="2019-08" db="EMBL/GenBank/DDBJ databases">
        <title>Bacillus genomes from the desert of Cuatro Cienegas, Coahuila.</title>
        <authorList>
            <person name="Olmedo-Alvarez G."/>
        </authorList>
    </citation>
    <scope>NUCLEOTIDE SEQUENCE [LARGE SCALE GENOMIC DNA]</scope>
    <source>
        <strain evidence="2 3">CH40_1T</strain>
    </source>
</reference>
<evidence type="ECO:0000313" key="2">
    <source>
        <dbReference type="EMBL" id="TYR74096.1"/>
    </source>
</evidence>
<protein>
    <submittedName>
        <fullName evidence="2">GNAT family N-acetyltransferase</fullName>
    </submittedName>
</protein>
<feature type="domain" description="N-acetyltransferase" evidence="1">
    <location>
        <begin position="1"/>
        <end position="140"/>
    </location>
</feature>
<dbReference type="Proteomes" id="UP000323317">
    <property type="component" value="Unassembled WGS sequence"/>
</dbReference>
<dbReference type="SUPFAM" id="SSF55729">
    <property type="entry name" value="Acyl-CoA N-acyltransferases (Nat)"/>
    <property type="match status" value="1"/>
</dbReference>
<keyword evidence="2" id="KW-0808">Transferase</keyword>
<gene>
    <name evidence="2" type="ORF">FZC79_16730</name>
</gene>
<proteinExistence type="predicted"/>
<evidence type="ECO:0000259" key="1">
    <source>
        <dbReference type="PROSITE" id="PS51186"/>
    </source>
</evidence>
<organism evidence="2 3">
    <name type="scientific">Rossellomorea vietnamensis</name>
    <dbReference type="NCBI Taxonomy" id="218284"/>
    <lineage>
        <taxon>Bacteria</taxon>
        <taxon>Bacillati</taxon>
        <taxon>Bacillota</taxon>
        <taxon>Bacilli</taxon>
        <taxon>Bacillales</taxon>
        <taxon>Bacillaceae</taxon>
        <taxon>Rossellomorea</taxon>
    </lineage>
</organism>
<accession>A0A5D4KAW5</accession>
<dbReference type="InterPro" id="IPR000182">
    <property type="entry name" value="GNAT_dom"/>
</dbReference>
<comment type="caution">
    <text evidence="2">The sequence shown here is derived from an EMBL/GenBank/DDBJ whole genome shotgun (WGS) entry which is preliminary data.</text>
</comment>
<dbReference type="Pfam" id="PF00583">
    <property type="entry name" value="Acetyltransf_1"/>
    <property type="match status" value="1"/>
</dbReference>
<dbReference type="RefSeq" id="WP_148947926.1">
    <property type="nucleotide sequence ID" value="NZ_VTEH01000014.1"/>
</dbReference>
<dbReference type="PROSITE" id="PS51186">
    <property type="entry name" value="GNAT"/>
    <property type="match status" value="1"/>
</dbReference>
<dbReference type="EMBL" id="VTEH01000014">
    <property type="protein sequence ID" value="TYR74096.1"/>
    <property type="molecule type" value="Genomic_DNA"/>
</dbReference>